<protein>
    <submittedName>
        <fullName evidence="3">Hypothetical_protein</fullName>
    </submittedName>
</protein>
<organism evidence="2">
    <name type="scientific">Hexamita inflata</name>
    <dbReference type="NCBI Taxonomy" id="28002"/>
    <lineage>
        <taxon>Eukaryota</taxon>
        <taxon>Metamonada</taxon>
        <taxon>Diplomonadida</taxon>
        <taxon>Hexamitidae</taxon>
        <taxon>Hexamitinae</taxon>
        <taxon>Hexamita</taxon>
    </lineage>
</organism>
<reference evidence="2" key="1">
    <citation type="submission" date="2023-06" db="EMBL/GenBank/DDBJ databases">
        <authorList>
            <person name="Kurt Z."/>
        </authorList>
    </citation>
    <scope>NUCLEOTIDE SEQUENCE</scope>
</reference>
<gene>
    <name evidence="3" type="ORF">HINF_LOCUS17267</name>
    <name evidence="2" type="ORF">HINF_LOCUS63931</name>
</gene>
<sequence>MNIYWIRTKLIKYCWEVNDDDYVKTGIRSQNINMNGGKFISFAHRQCSVFQNITLHYFMNTILTSEVEKDVVHIFFVENQLKREALHSRNAAVTFLIFFVLSVVFLVVYFCSSEVETLMHPVYWIIWVVVGCSGLSVLVSSVSFYVYRRQAKSIQKLNNSTTVLYNQNY</sequence>
<dbReference type="AlphaFoldDB" id="A0AA86V4K6"/>
<keyword evidence="4" id="KW-1185">Reference proteome</keyword>
<evidence type="ECO:0000313" key="2">
    <source>
        <dbReference type="EMBL" id="CAI9976286.1"/>
    </source>
</evidence>
<dbReference type="EMBL" id="CATOUU010001173">
    <property type="protein sequence ID" value="CAI9976286.1"/>
    <property type="molecule type" value="Genomic_DNA"/>
</dbReference>
<accession>A0AA86V4K6</accession>
<evidence type="ECO:0000313" key="3">
    <source>
        <dbReference type="EMBL" id="CAL6001149.1"/>
    </source>
</evidence>
<feature type="transmembrane region" description="Helical" evidence="1">
    <location>
        <begin position="91"/>
        <end position="110"/>
    </location>
</feature>
<comment type="caution">
    <text evidence="2">The sequence shown here is derived from an EMBL/GenBank/DDBJ whole genome shotgun (WGS) entry which is preliminary data.</text>
</comment>
<evidence type="ECO:0000256" key="1">
    <source>
        <dbReference type="SAM" id="Phobius"/>
    </source>
</evidence>
<reference evidence="3 4" key="2">
    <citation type="submission" date="2024-07" db="EMBL/GenBank/DDBJ databases">
        <authorList>
            <person name="Akdeniz Z."/>
        </authorList>
    </citation>
    <scope>NUCLEOTIDE SEQUENCE [LARGE SCALE GENOMIC DNA]</scope>
</reference>
<keyword evidence="1" id="KW-1133">Transmembrane helix</keyword>
<name>A0AA86V4K6_9EUKA</name>
<dbReference type="EMBL" id="CAXDID020000043">
    <property type="protein sequence ID" value="CAL6001149.1"/>
    <property type="molecule type" value="Genomic_DNA"/>
</dbReference>
<keyword evidence="1" id="KW-0812">Transmembrane</keyword>
<evidence type="ECO:0000313" key="4">
    <source>
        <dbReference type="Proteomes" id="UP001642409"/>
    </source>
</evidence>
<dbReference type="Proteomes" id="UP001642409">
    <property type="component" value="Unassembled WGS sequence"/>
</dbReference>
<keyword evidence="1" id="KW-0472">Membrane</keyword>
<feature type="transmembrane region" description="Helical" evidence="1">
    <location>
        <begin position="122"/>
        <end position="147"/>
    </location>
</feature>
<proteinExistence type="predicted"/>